<evidence type="ECO:0000256" key="2">
    <source>
        <dbReference type="ARBA" id="ARBA00004173"/>
    </source>
</evidence>
<dbReference type="InterPro" id="IPR031415">
    <property type="entry name" value="Rrg8"/>
</dbReference>
<comment type="function">
    <text evidence="1">Required for respiratory activity and maintenance and expression of the mitochondrial genome.</text>
</comment>
<dbReference type="Pfam" id="PF17068">
    <property type="entry name" value="RRG8"/>
    <property type="match status" value="1"/>
</dbReference>
<keyword evidence="7" id="KW-1185">Reference proteome</keyword>
<gene>
    <name evidence="6" type="ORF">PACTADRAFT_185195</name>
</gene>
<keyword evidence="5" id="KW-0496">Mitochondrion</keyword>
<dbReference type="OrthoDB" id="4035333at2759"/>
<evidence type="ECO:0000313" key="7">
    <source>
        <dbReference type="Proteomes" id="UP000094236"/>
    </source>
</evidence>
<comment type="subcellular location">
    <subcellularLocation>
        <location evidence="2">Mitochondrion</location>
    </subcellularLocation>
</comment>
<dbReference type="AlphaFoldDB" id="A0A1E4U2T6"/>
<dbReference type="GO" id="GO:0005739">
    <property type="term" value="C:mitochondrion"/>
    <property type="evidence" value="ECO:0007669"/>
    <property type="project" value="UniProtKB-SubCell"/>
</dbReference>
<organism evidence="6 7">
    <name type="scientific">Pachysolen tannophilus NRRL Y-2460</name>
    <dbReference type="NCBI Taxonomy" id="669874"/>
    <lineage>
        <taxon>Eukaryota</taxon>
        <taxon>Fungi</taxon>
        <taxon>Dikarya</taxon>
        <taxon>Ascomycota</taxon>
        <taxon>Saccharomycotina</taxon>
        <taxon>Pichiomycetes</taxon>
        <taxon>Pachysolenaceae</taxon>
        <taxon>Pachysolen</taxon>
    </lineage>
</organism>
<evidence type="ECO:0000313" key="6">
    <source>
        <dbReference type="EMBL" id="ODV98324.1"/>
    </source>
</evidence>
<protein>
    <recommendedName>
        <fullName evidence="4">Required for respiratory growth protein 8, mitochondrial</fullName>
    </recommendedName>
</protein>
<dbReference type="Proteomes" id="UP000094236">
    <property type="component" value="Unassembled WGS sequence"/>
</dbReference>
<evidence type="ECO:0000256" key="3">
    <source>
        <dbReference type="ARBA" id="ARBA00006716"/>
    </source>
</evidence>
<dbReference type="EMBL" id="KV454011">
    <property type="protein sequence ID" value="ODV98324.1"/>
    <property type="molecule type" value="Genomic_DNA"/>
</dbReference>
<evidence type="ECO:0000256" key="5">
    <source>
        <dbReference type="ARBA" id="ARBA00023128"/>
    </source>
</evidence>
<sequence length="316" mass="36312">MPKYLKPFKIKALSNDASVKSSYIPKNSKPLIVDNSVIKSPVLENFHKYSGKLRKLSNTFRISESNVADLNKNIFANMLASPLRQDRVSRLRVPKDFLLPMVFVEDQIKSDEEKEYIYRPTVNILGKDNSNSITKYNKSYTSNNSKCLHFSYNFHKNSNMSNNNKSKAFIVNLLPSEAVQKKLINFKKVKGPDNASFTGLKEYHSQLLKLLEVSDLSGFRKIKEPVEIDQDGIFLSFNKNTQDIISLIDAGSNSDKKLGVVNIYFILKNNEKLLNEFYRKFGLNDNANDEFMIFIKYNDSTADFLKGLYKYALFIE</sequence>
<evidence type="ECO:0000256" key="1">
    <source>
        <dbReference type="ARBA" id="ARBA00003548"/>
    </source>
</evidence>
<name>A0A1E4U2T6_PACTA</name>
<comment type="similarity">
    <text evidence="3">Belongs to the RRG8 family.</text>
</comment>
<reference evidence="7" key="1">
    <citation type="submission" date="2016-05" db="EMBL/GenBank/DDBJ databases">
        <title>Comparative genomics of biotechnologically important yeasts.</title>
        <authorList>
            <consortium name="DOE Joint Genome Institute"/>
            <person name="Riley R."/>
            <person name="Haridas S."/>
            <person name="Wolfe K.H."/>
            <person name="Lopes M.R."/>
            <person name="Hittinger C.T."/>
            <person name="Goker M."/>
            <person name="Salamov A."/>
            <person name="Wisecaver J."/>
            <person name="Long T.M."/>
            <person name="Aerts A.L."/>
            <person name="Barry K."/>
            <person name="Choi C."/>
            <person name="Clum A."/>
            <person name="Coughlan A.Y."/>
            <person name="Deshpande S."/>
            <person name="Douglass A.P."/>
            <person name="Hanson S.J."/>
            <person name="Klenk H.-P."/>
            <person name="Labutti K."/>
            <person name="Lapidus A."/>
            <person name="Lindquist E."/>
            <person name="Lipzen A."/>
            <person name="Meier-Kolthoff J.P."/>
            <person name="Ohm R.A."/>
            <person name="Otillar R.P."/>
            <person name="Pangilinan J."/>
            <person name="Peng Y."/>
            <person name="Rokas A."/>
            <person name="Rosa C.A."/>
            <person name="Scheuner C."/>
            <person name="Sibirny A.A."/>
            <person name="Slot J.C."/>
            <person name="Stielow J.B."/>
            <person name="Sun H."/>
            <person name="Kurtzman C.P."/>
            <person name="Blackwell M."/>
            <person name="Grigoriev I.V."/>
            <person name="Jeffries T.W."/>
        </authorList>
    </citation>
    <scope>NUCLEOTIDE SEQUENCE [LARGE SCALE GENOMIC DNA]</scope>
    <source>
        <strain evidence="7">NRRL Y-2460</strain>
    </source>
</reference>
<accession>A0A1E4U2T6</accession>
<evidence type="ECO:0000256" key="4">
    <source>
        <dbReference type="ARBA" id="ARBA00013944"/>
    </source>
</evidence>
<proteinExistence type="inferred from homology"/>